<comment type="caution">
    <text evidence="2">The sequence shown here is derived from an EMBL/GenBank/DDBJ whole genome shotgun (WGS) entry which is preliminary data.</text>
</comment>
<accession>A0AAD8VZF5</accession>
<dbReference type="SMART" id="SM00343">
    <property type="entry name" value="ZnF_C2HC"/>
    <property type="match status" value="2"/>
</dbReference>
<proteinExistence type="predicted"/>
<dbReference type="Proteomes" id="UP001231189">
    <property type="component" value="Unassembled WGS sequence"/>
</dbReference>
<organism evidence="2 3">
    <name type="scientific">Lolium multiflorum</name>
    <name type="common">Italian ryegrass</name>
    <name type="synonym">Lolium perenne subsp. multiflorum</name>
    <dbReference type="NCBI Taxonomy" id="4521"/>
    <lineage>
        <taxon>Eukaryota</taxon>
        <taxon>Viridiplantae</taxon>
        <taxon>Streptophyta</taxon>
        <taxon>Embryophyta</taxon>
        <taxon>Tracheophyta</taxon>
        <taxon>Spermatophyta</taxon>
        <taxon>Magnoliopsida</taxon>
        <taxon>Liliopsida</taxon>
        <taxon>Poales</taxon>
        <taxon>Poaceae</taxon>
        <taxon>BOP clade</taxon>
        <taxon>Pooideae</taxon>
        <taxon>Poodae</taxon>
        <taxon>Poeae</taxon>
        <taxon>Poeae Chloroplast Group 2 (Poeae type)</taxon>
        <taxon>Loliodinae</taxon>
        <taxon>Loliinae</taxon>
        <taxon>Lolium</taxon>
    </lineage>
</organism>
<gene>
    <name evidence="2" type="ORF">QYE76_001513</name>
</gene>
<dbReference type="Gene3D" id="4.10.60.10">
    <property type="entry name" value="Zinc finger, CCHC-type"/>
    <property type="match status" value="1"/>
</dbReference>
<feature type="domain" description="CCHC-type" evidence="1">
    <location>
        <begin position="56"/>
        <end position="72"/>
    </location>
</feature>
<evidence type="ECO:0000313" key="2">
    <source>
        <dbReference type="EMBL" id="KAK1627198.1"/>
    </source>
</evidence>
<keyword evidence="3" id="KW-1185">Reference proteome</keyword>
<feature type="domain" description="CCHC-type" evidence="1">
    <location>
        <begin position="87"/>
        <end position="103"/>
    </location>
</feature>
<sequence>MTSDGMLIKEPLIKRGEVAQGNKVKSFLDGGCCKTAKKDKRNAVDRPEGLSEQTSFCKRCSKPGHNSSTCTVLELEVFKRSHAGRTKCSNCGGTGHNSATCTAGVEVQDD</sequence>
<name>A0AAD8VZF5_LOLMU</name>
<dbReference type="GO" id="GO:0003676">
    <property type="term" value="F:nucleic acid binding"/>
    <property type="evidence" value="ECO:0007669"/>
    <property type="project" value="InterPro"/>
</dbReference>
<dbReference type="SUPFAM" id="SSF57756">
    <property type="entry name" value="Retrovirus zinc finger-like domains"/>
    <property type="match status" value="1"/>
</dbReference>
<evidence type="ECO:0000313" key="3">
    <source>
        <dbReference type="Proteomes" id="UP001231189"/>
    </source>
</evidence>
<dbReference type="AlphaFoldDB" id="A0AAD8VZF5"/>
<dbReference type="EMBL" id="JAUUTY010000005">
    <property type="protein sequence ID" value="KAK1627198.1"/>
    <property type="molecule type" value="Genomic_DNA"/>
</dbReference>
<dbReference type="InterPro" id="IPR001878">
    <property type="entry name" value="Znf_CCHC"/>
</dbReference>
<dbReference type="GO" id="GO:0008270">
    <property type="term" value="F:zinc ion binding"/>
    <property type="evidence" value="ECO:0007669"/>
    <property type="project" value="InterPro"/>
</dbReference>
<protein>
    <recommendedName>
        <fullName evidence="1">CCHC-type domain-containing protein</fullName>
    </recommendedName>
</protein>
<dbReference type="InterPro" id="IPR036875">
    <property type="entry name" value="Znf_CCHC_sf"/>
</dbReference>
<evidence type="ECO:0000259" key="1">
    <source>
        <dbReference type="SMART" id="SM00343"/>
    </source>
</evidence>
<reference evidence="2" key="1">
    <citation type="submission" date="2023-07" db="EMBL/GenBank/DDBJ databases">
        <title>A chromosome-level genome assembly of Lolium multiflorum.</title>
        <authorList>
            <person name="Chen Y."/>
            <person name="Copetti D."/>
            <person name="Kolliker R."/>
            <person name="Studer B."/>
        </authorList>
    </citation>
    <scope>NUCLEOTIDE SEQUENCE</scope>
    <source>
        <strain evidence="2">02402/16</strain>
        <tissue evidence="2">Leaf</tissue>
    </source>
</reference>